<comment type="caution">
    <text evidence="2">The sequence shown here is derived from an EMBL/GenBank/DDBJ whole genome shotgun (WGS) entry which is preliminary data.</text>
</comment>
<name>A0ABD3HEY2_9MARC</name>
<dbReference type="EMBL" id="JBJQOH010000004">
    <property type="protein sequence ID" value="KAL3690120.1"/>
    <property type="molecule type" value="Genomic_DNA"/>
</dbReference>
<feature type="region of interest" description="Disordered" evidence="1">
    <location>
        <begin position="1"/>
        <end position="84"/>
    </location>
</feature>
<dbReference type="AlphaFoldDB" id="A0ABD3HEY2"/>
<accession>A0ABD3HEY2</accession>
<reference evidence="2 3" key="1">
    <citation type="submission" date="2024-09" db="EMBL/GenBank/DDBJ databases">
        <title>Chromosome-scale assembly of Riccia sorocarpa.</title>
        <authorList>
            <person name="Paukszto L."/>
        </authorList>
    </citation>
    <scope>NUCLEOTIDE SEQUENCE [LARGE SCALE GENOMIC DNA]</scope>
    <source>
        <strain evidence="2">LP-2024</strain>
        <tissue evidence="2">Aerial parts of the thallus</tissue>
    </source>
</reference>
<feature type="region of interest" description="Disordered" evidence="1">
    <location>
        <begin position="106"/>
        <end position="249"/>
    </location>
</feature>
<protein>
    <submittedName>
        <fullName evidence="2">Uncharacterized protein</fullName>
    </submittedName>
</protein>
<dbReference type="Proteomes" id="UP001633002">
    <property type="component" value="Unassembled WGS sequence"/>
</dbReference>
<feature type="compositionally biased region" description="Basic and acidic residues" evidence="1">
    <location>
        <begin position="60"/>
        <end position="82"/>
    </location>
</feature>
<evidence type="ECO:0000313" key="2">
    <source>
        <dbReference type="EMBL" id="KAL3690120.1"/>
    </source>
</evidence>
<evidence type="ECO:0000313" key="3">
    <source>
        <dbReference type="Proteomes" id="UP001633002"/>
    </source>
</evidence>
<keyword evidence="3" id="KW-1185">Reference proteome</keyword>
<gene>
    <name evidence="2" type="ORF">R1sor_016429</name>
</gene>
<feature type="compositionally biased region" description="Basic and acidic residues" evidence="1">
    <location>
        <begin position="8"/>
        <end position="40"/>
    </location>
</feature>
<organism evidence="2 3">
    <name type="scientific">Riccia sorocarpa</name>
    <dbReference type="NCBI Taxonomy" id="122646"/>
    <lineage>
        <taxon>Eukaryota</taxon>
        <taxon>Viridiplantae</taxon>
        <taxon>Streptophyta</taxon>
        <taxon>Embryophyta</taxon>
        <taxon>Marchantiophyta</taxon>
        <taxon>Marchantiopsida</taxon>
        <taxon>Marchantiidae</taxon>
        <taxon>Marchantiales</taxon>
        <taxon>Ricciaceae</taxon>
        <taxon>Riccia</taxon>
    </lineage>
</organism>
<sequence length="319" mass="35074">MSEEREVDAEQERSRAPSAEKQECEVKETESPVKRDEVSTEKSQSLVRDDTEEENQMPRNELEKSVADSEKQRTGGKKEVGKVLDMAARTEQLLKQSQLMPEEVQRLYGLEARTSDEGNQADGKEPVLVQQPQTPEEPASPQPIVQALEGESQAQEQELPPKKQSQTLEASKRRQPGVQWSDIVDETESEALHAAPAQLAIPMSDEESPTLSKDIQGGEAGSKGTIRPAEFSGSTPDIGNPVKKRVSNDPKYHQKQLLFSQEIGASWLAEKWEHQVALQHSGVSANSKEEGVITLIPSPPEPIEIGIVDDASGQESIEG</sequence>
<proteinExistence type="predicted"/>
<evidence type="ECO:0000256" key="1">
    <source>
        <dbReference type="SAM" id="MobiDB-lite"/>
    </source>
</evidence>
<feature type="region of interest" description="Disordered" evidence="1">
    <location>
        <begin position="294"/>
        <end position="319"/>
    </location>
</feature>